<feature type="region of interest" description="Disordered" evidence="1">
    <location>
        <begin position="1"/>
        <end position="73"/>
    </location>
</feature>
<evidence type="ECO:0000313" key="2">
    <source>
        <dbReference type="EMBL" id="JAC79633.1"/>
    </source>
</evidence>
<sequence length="73" mass="8193">MSKEGGYYHQDRENKGEHEGGMGGREGGNQRARTEDTDIRRGNTWGGWGDAQTRSSMDRQRAGRDGGRDSWGY</sequence>
<reference evidence="2" key="1">
    <citation type="submission" date="2014-05" db="EMBL/GenBank/DDBJ databases">
        <title>The transcriptome of the halophilic microalga Tetraselmis sp. GSL018 isolated from the Great Salt Lake, Utah.</title>
        <authorList>
            <person name="Jinkerson R.E."/>
            <person name="D'Adamo S."/>
            <person name="Posewitz M.C."/>
        </authorList>
    </citation>
    <scope>NUCLEOTIDE SEQUENCE</scope>
    <source>
        <strain evidence="2">GSL018</strain>
    </source>
</reference>
<name>A0A061S5Y5_9CHLO</name>
<feature type="compositionally biased region" description="Basic and acidic residues" evidence="1">
    <location>
        <begin position="32"/>
        <end position="41"/>
    </location>
</feature>
<organism evidence="2">
    <name type="scientific">Tetraselmis sp. GSL018</name>
    <dbReference type="NCBI Taxonomy" id="582737"/>
    <lineage>
        <taxon>Eukaryota</taxon>
        <taxon>Viridiplantae</taxon>
        <taxon>Chlorophyta</taxon>
        <taxon>core chlorophytes</taxon>
        <taxon>Chlorodendrophyceae</taxon>
        <taxon>Chlorodendrales</taxon>
        <taxon>Chlorodendraceae</taxon>
        <taxon>Tetraselmis</taxon>
    </lineage>
</organism>
<protein>
    <submittedName>
        <fullName evidence="2">Uncharacterized protein</fullName>
    </submittedName>
</protein>
<dbReference type="EMBL" id="GBEZ01005706">
    <property type="protein sequence ID" value="JAC79633.1"/>
    <property type="molecule type" value="Transcribed_RNA"/>
</dbReference>
<feature type="compositionally biased region" description="Basic and acidic residues" evidence="1">
    <location>
        <begin position="9"/>
        <end position="20"/>
    </location>
</feature>
<gene>
    <name evidence="2" type="ORF">TSPGSL018_12228</name>
</gene>
<proteinExistence type="predicted"/>
<evidence type="ECO:0000256" key="1">
    <source>
        <dbReference type="SAM" id="MobiDB-lite"/>
    </source>
</evidence>
<dbReference type="AlphaFoldDB" id="A0A061S5Y5"/>
<accession>A0A061S5Y5</accession>
<feature type="compositionally biased region" description="Basic and acidic residues" evidence="1">
    <location>
        <begin position="56"/>
        <end position="73"/>
    </location>
</feature>